<sequence length="249" mass="27661">MLKKISASLIAILIIFSLSASTYTKAYECNKEGEILNKEFTVCIDPGHQGKGDPKGEPVAPGSGNKKPRVSSGTAGIATKKAEHVVNLEAAMILKDLLVQKNYKVIMTRETADVNISNAERAEIANNANADITIRIHCDSINDSGKTGATILVPAKNSQYTKNIYCESNKYAEILKKTLQNNNIKVNGVFERNDITGFNWSRVPVVILEMGFMSNYNEDRMLSDPKYQKLLMECVSESIDKYREEFLKN</sequence>
<dbReference type="SMART" id="SM00646">
    <property type="entry name" value="Ami_3"/>
    <property type="match status" value="1"/>
</dbReference>
<keyword evidence="3" id="KW-0732">Signal</keyword>
<dbReference type="InterPro" id="IPR050695">
    <property type="entry name" value="N-acetylmuramoyl_amidase_3"/>
</dbReference>
<evidence type="ECO:0000259" key="4">
    <source>
        <dbReference type="SMART" id="SM00646"/>
    </source>
</evidence>
<organism evidence="5 6">
    <name type="scientific">Clostridium saudiense</name>
    <dbReference type="NCBI Taxonomy" id="1414720"/>
    <lineage>
        <taxon>Bacteria</taxon>
        <taxon>Bacillati</taxon>
        <taxon>Bacillota</taxon>
        <taxon>Clostridia</taxon>
        <taxon>Eubacteriales</taxon>
        <taxon>Clostridiaceae</taxon>
        <taxon>Clostridium</taxon>
    </lineage>
</organism>
<evidence type="ECO:0000256" key="1">
    <source>
        <dbReference type="ARBA" id="ARBA00022801"/>
    </source>
</evidence>
<feature type="domain" description="MurNAc-LAA" evidence="4">
    <location>
        <begin position="122"/>
        <end position="240"/>
    </location>
</feature>
<reference evidence="5 6" key="1">
    <citation type="journal article" date="2021" name="Sci. Rep.">
        <title>The distribution of antibiotic resistance genes in chicken gut microbiota commensals.</title>
        <authorList>
            <person name="Juricova H."/>
            <person name="Matiasovicova J."/>
            <person name="Kubasova T."/>
            <person name="Cejkova D."/>
            <person name="Rychlik I."/>
        </authorList>
    </citation>
    <scope>NUCLEOTIDE SEQUENCE [LARGE SCALE GENOMIC DNA]</scope>
    <source>
        <strain evidence="5 6">An435</strain>
    </source>
</reference>
<dbReference type="SUPFAM" id="SSF53187">
    <property type="entry name" value="Zn-dependent exopeptidases"/>
    <property type="match status" value="1"/>
</dbReference>
<name>A0ABS2FJB8_9CLOT</name>
<protein>
    <submittedName>
        <fullName evidence="5">N-acetylmuramoyl-L-alanine amidase</fullName>
    </submittedName>
</protein>
<dbReference type="CDD" id="cd02696">
    <property type="entry name" value="MurNAc-LAA"/>
    <property type="match status" value="1"/>
</dbReference>
<evidence type="ECO:0000313" key="6">
    <source>
        <dbReference type="Proteomes" id="UP000767334"/>
    </source>
</evidence>
<comment type="caution">
    <text evidence="5">The sequence shown here is derived from an EMBL/GenBank/DDBJ whole genome shotgun (WGS) entry which is preliminary data.</text>
</comment>
<evidence type="ECO:0000256" key="2">
    <source>
        <dbReference type="SAM" id="MobiDB-lite"/>
    </source>
</evidence>
<keyword evidence="6" id="KW-1185">Reference proteome</keyword>
<dbReference type="InterPro" id="IPR002508">
    <property type="entry name" value="MurNAc-LAA_cat"/>
</dbReference>
<keyword evidence="1" id="KW-0378">Hydrolase</keyword>
<dbReference type="PANTHER" id="PTHR30404">
    <property type="entry name" value="N-ACETYLMURAMOYL-L-ALANINE AMIDASE"/>
    <property type="match status" value="1"/>
</dbReference>
<dbReference type="Pfam" id="PF01520">
    <property type="entry name" value="Amidase_3"/>
    <property type="match status" value="1"/>
</dbReference>
<dbReference type="PANTHER" id="PTHR30404:SF0">
    <property type="entry name" value="N-ACETYLMURAMOYL-L-ALANINE AMIDASE AMIC"/>
    <property type="match status" value="1"/>
</dbReference>
<gene>
    <name evidence="5" type="ORF">H6A19_13770</name>
</gene>
<evidence type="ECO:0000313" key="5">
    <source>
        <dbReference type="EMBL" id="MBM6820386.1"/>
    </source>
</evidence>
<dbReference type="EMBL" id="JACJLL010000109">
    <property type="protein sequence ID" value="MBM6820386.1"/>
    <property type="molecule type" value="Genomic_DNA"/>
</dbReference>
<evidence type="ECO:0000256" key="3">
    <source>
        <dbReference type="SAM" id="SignalP"/>
    </source>
</evidence>
<dbReference type="RefSeq" id="WP_148321648.1">
    <property type="nucleotide sequence ID" value="NZ_JACJLL010000109.1"/>
</dbReference>
<accession>A0ABS2FJB8</accession>
<feature type="chain" id="PRO_5045755999" evidence="3">
    <location>
        <begin position="27"/>
        <end position="249"/>
    </location>
</feature>
<feature type="signal peptide" evidence="3">
    <location>
        <begin position="1"/>
        <end position="26"/>
    </location>
</feature>
<proteinExistence type="predicted"/>
<dbReference type="Gene3D" id="3.40.630.40">
    <property type="entry name" value="Zn-dependent exopeptidases"/>
    <property type="match status" value="1"/>
</dbReference>
<feature type="region of interest" description="Disordered" evidence="2">
    <location>
        <begin position="47"/>
        <end position="74"/>
    </location>
</feature>
<dbReference type="Proteomes" id="UP000767334">
    <property type="component" value="Unassembled WGS sequence"/>
</dbReference>